<organism evidence="1 2">
    <name type="scientific">Scleromatobacter humisilvae</name>
    <dbReference type="NCBI Taxonomy" id="2897159"/>
    <lineage>
        <taxon>Bacteria</taxon>
        <taxon>Pseudomonadati</taxon>
        <taxon>Pseudomonadota</taxon>
        <taxon>Betaproteobacteria</taxon>
        <taxon>Burkholderiales</taxon>
        <taxon>Sphaerotilaceae</taxon>
        <taxon>Scleromatobacter</taxon>
    </lineage>
</organism>
<evidence type="ECO:0000313" key="2">
    <source>
        <dbReference type="Proteomes" id="UP001139353"/>
    </source>
</evidence>
<keyword evidence="2" id="KW-1185">Reference proteome</keyword>
<comment type="caution">
    <text evidence="1">The sequence shown here is derived from an EMBL/GenBank/DDBJ whole genome shotgun (WGS) entry which is preliminary data.</text>
</comment>
<gene>
    <name evidence="1" type="ORF">LPC04_16275</name>
</gene>
<protein>
    <submittedName>
        <fullName evidence="1">Uncharacterized protein</fullName>
    </submittedName>
</protein>
<dbReference type="EMBL" id="JAJLJH010000004">
    <property type="protein sequence ID" value="MCK9687263.1"/>
    <property type="molecule type" value="Genomic_DNA"/>
</dbReference>
<proteinExistence type="predicted"/>
<dbReference type="AlphaFoldDB" id="A0A9X1YJF6"/>
<dbReference type="RefSeq" id="WP_275683302.1">
    <property type="nucleotide sequence ID" value="NZ_JAJLJH010000004.1"/>
</dbReference>
<evidence type="ECO:0000313" key="1">
    <source>
        <dbReference type="EMBL" id="MCK9687263.1"/>
    </source>
</evidence>
<dbReference type="Proteomes" id="UP001139353">
    <property type="component" value="Unassembled WGS sequence"/>
</dbReference>
<accession>A0A9X1YJF6</accession>
<sequence length="257" mass="28262">MTNVESSASPPHPRDVRALRVRLGAPIYAMARAAGYQTKRSWWLVEEGSVELAPWRWQLVLEAAGRGELARSEVAAGKTRQNVQVSVDEMLWVTEERRLDVAQAIESLMYVFELSSNELAEKSGVTHRMLGLVLGGRSRKQMTSKRIASIEAALLEMKRQAGDARLAFDREVRLSTEALRELCTGARVSQECAGRWAAPNSVSPAALMSAYECGTVRMTNESATRLADQLLMHCQVVNSHPAWAVLADPAGQASSKK</sequence>
<name>A0A9X1YJF6_9BURK</name>
<reference evidence="1" key="1">
    <citation type="submission" date="2021-11" db="EMBL/GenBank/DDBJ databases">
        <title>BS-T2-15 a new species belonging to the Comamonadaceae family isolated from the soil of a French oak forest.</title>
        <authorList>
            <person name="Mieszkin S."/>
            <person name="Alain K."/>
        </authorList>
    </citation>
    <scope>NUCLEOTIDE SEQUENCE</scope>
    <source>
        <strain evidence="1">BS-T2-15</strain>
    </source>
</reference>